<name>A0A060UQX5_9PROT</name>
<dbReference type="RefSeq" id="WP_035191629.1">
    <property type="nucleotide sequence ID" value="NZ_CCCS020000017.1"/>
</dbReference>
<dbReference type="EMBL" id="CCCS020000017">
    <property type="protein sequence ID" value="CDQ09213.1"/>
    <property type="molecule type" value="Genomic_DNA"/>
</dbReference>
<evidence type="ECO:0000313" key="3">
    <source>
        <dbReference type="Proteomes" id="UP000193925"/>
    </source>
</evidence>
<dbReference type="EMBL" id="LT841305">
    <property type="protein sequence ID" value="SMH64880.1"/>
    <property type="molecule type" value="Genomic_DNA"/>
</dbReference>
<gene>
    <name evidence="2" type="ORF">AFERRI_10914</name>
    <name evidence="1" type="ORF">AFERRI_240047</name>
</gene>
<reference evidence="1" key="2">
    <citation type="submission" date="2014-07" db="EMBL/GenBank/DDBJ databases">
        <title>Initial genome analysis of the psychrotolerant acidophile Acidithiobacillus ferrivorans CF27: insights into iron and sulfur oxidation pathways and into biofilm formation.</title>
        <authorList>
            <person name="Talla E."/>
            <person name="Hedrich S."/>
            <person name="Mangenot S."/>
            <person name="Ji B."/>
            <person name="Johnson D.B."/>
            <person name="Barbe V."/>
            <person name="Bonnefoy V."/>
        </authorList>
    </citation>
    <scope>NUCLEOTIDE SEQUENCE [LARGE SCALE GENOMIC DNA]</scope>
    <source>
        <strain evidence="1">CF27</strain>
    </source>
</reference>
<accession>A0A060UQX5</accession>
<dbReference type="AlphaFoldDB" id="A0A060UQX5"/>
<keyword evidence="3" id="KW-1185">Reference proteome</keyword>
<evidence type="ECO:0000313" key="2">
    <source>
        <dbReference type="EMBL" id="SMH64880.1"/>
    </source>
</evidence>
<proteinExistence type="predicted"/>
<protein>
    <submittedName>
        <fullName evidence="1">Uncharacterized protein</fullName>
    </submittedName>
</protein>
<evidence type="ECO:0000313" key="1">
    <source>
        <dbReference type="EMBL" id="CDQ09213.1"/>
    </source>
</evidence>
<reference evidence="2 3" key="3">
    <citation type="submission" date="2017-03" db="EMBL/GenBank/DDBJ databases">
        <authorList>
            <person name="Regsiter A."/>
            <person name="William W."/>
        </authorList>
    </citation>
    <scope>NUCLEOTIDE SEQUENCE [LARGE SCALE GENOMIC DNA]</scope>
    <source>
        <strain evidence="2">PRJEB5721</strain>
    </source>
</reference>
<reference evidence="1" key="1">
    <citation type="submission" date="2014-03" db="EMBL/GenBank/DDBJ databases">
        <authorList>
            <person name="Genoscope - CEA"/>
        </authorList>
    </citation>
    <scope>NUCLEOTIDE SEQUENCE [LARGE SCALE GENOMIC DNA]</scope>
    <source>
        <strain evidence="1">CF27</strain>
    </source>
</reference>
<organism evidence="1">
    <name type="scientific">Acidithiobacillus ferrivorans</name>
    <dbReference type="NCBI Taxonomy" id="160808"/>
    <lineage>
        <taxon>Bacteria</taxon>
        <taxon>Pseudomonadati</taxon>
        <taxon>Pseudomonadota</taxon>
        <taxon>Acidithiobacillia</taxon>
        <taxon>Acidithiobacillales</taxon>
        <taxon>Acidithiobacillaceae</taxon>
        <taxon>Acidithiobacillus</taxon>
    </lineage>
</organism>
<sequence length="165" mass="19505">MHKPDTLFHLFKWLGKASDSKHKSEYEHIDFRLIHCIGSYIFATNGHRIHYCENRTGVPVGSYSAFQQWYPLSGKLSDYTFHFFRIVPVWPDHITLYSSDIVRMQGDQRYLCQVKTPCGQIQFLYNDLITAMDHQPTAKLWFRHNQITCRLDLPDKRSAILMPIR</sequence>
<dbReference type="Proteomes" id="UP000193925">
    <property type="component" value="Chromosome AFERRI"/>
</dbReference>